<dbReference type="InterPro" id="IPR043504">
    <property type="entry name" value="Peptidase_S1_PA_chymotrypsin"/>
</dbReference>
<dbReference type="PANTHER" id="PTHR24276:SF96">
    <property type="entry name" value="PEPTIDASE S1 DOMAIN-CONTAINING PROTEIN"/>
    <property type="match status" value="1"/>
</dbReference>
<dbReference type="InterPro" id="IPR001254">
    <property type="entry name" value="Trypsin_dom"/>
</dbReference>
<name>A0A6I9WUA3_9HYME</name>
<keyword evidence="4" id="KW-1015">Disulfide bond</keyword>
<dbReference type="InterPro" id="IPR009003">
    <property type="entry name" value="Peptidase_S1_PA"/>
</dbReference>
<evidence type="ECO:0000256" key="3">
    <source>
        <dbReference type="ARBA" id="ARBA00022825"/>
    </source>
</evidence>
<proteinExistence type="predicted"/>
<evidence type="ECO:0000256" key="1">
    <source>
        <dbReference type="ARBA" id="ARBA00022670"/>
    </source>
</evidence>
<evidence type="ECO:0000259" key="5">
    <source>
        <dbReference type="PROSITE" id="PS50240"/>
    </source>
</evidence>
<sequence>LAEPIEFNTKQKPIKLPKTDLEKNDDVTTVAWGSTGFKENVHDDLQKLKAQVMLAKDCQIYHTFMRIHSQEFCTFIKVGTGACNGDSGSGIIRNSDNTLVGLISGGMPCARGYPDVYTTIYPYKSWIEEIMSK</sequence>
<feature type="domain" description="Peptidase S1" evidence="5">
    <location>
        <begin position="1"/>
        <end position="132"/>
    </location>
</feature>
<dbReference type="SUPFAM" id="SSF50494">
    <property type="entry name" value="Trypsin-like serine proteases"/>
    <property type="match status" value="1"/>
</dbReference>
<dbReference type="AlphaFoldDB" id="A0A6I9WUA3"/>
<organism evidence="6 7">
    <name type="scientific">Pogonomyrmex barbatus</name>
    <name type="common">red harvester ant</name>
    <dbReference type="NCBI Taxonomy" id="144034"/>
    <lineage>
        <taxon>Eukaryota</taxon>
        <taxon>Metazoa</taxon>
        <taxon>Ecdysozoa</taxon>
        <taxon>Arthropoda</taxon>
        <taxon>Hexapoda</taxon>
        <taxon>Insecta</taxon>
        <taxon>Pterygota</taxon>
        <taxon>Neoptera</taxon>
        <taxon>Endopterygota</taxon>
        <taxon>Hymenoptera</taxon>
        <taxon>Apocrita</taxon>
        <taxon>Aculeata</taxon>
        <taxon>Formicoidea</taxon>
        <taxon>Formicidae</taxon>
        <taxon>Myrmicinae</taxon>
        <taxon>Pogonomyrmex</taxon>
    </lineage>
</organism>
<dbReference type="PANTHER" id="PTHR24276">
    <property type="entry name" value="POLYSERASE-RELATED"/>
    <property type="match status" value="1"/>
</dbReference>
<dbReference type="Pfam" id="PF00089">
    <property type="entry name" value="Trypsin"/>
    <property type="match status" value="1"/>
</dbReference>
<dbReference type="Gene3D" id="2.40.10.10">
    <property type="entry name" value="Trypsin-like serine proteases"/>
    <property type="match status" value="1"/>
</dbReference>
<protein>
    <submittedName>
        <fullName evidence="7">Chymotrypsin-1-like</fullName>
    </submittedName>
</protein>
<evidence type="ECO:0000256" key="4">
    <source>
        <dbReference type="ARBA" id="ARBA00023157"/>
    </source>
</evidence>
<dbReference type="InterPro" id="IPR050430">
    <property type="entry name" value="Peptidase_S1"/>
</dbReference>
<keyword evidence="2" id="KW-0378">Hydrolase</keyword>
<dbReference type="RefSeq" id="XP_011647780.1">
    <property type="nucleotide sequence ID" value="XM_011649478.1"/>
</dbReference>
<accession>A0A6I9WUA3</accession>
<evidence type="ECO:0000313" key="7">
    <source>
        <dbReference type="RefSeq" id="XP_011647780.1"/>
    </source>
</evidence>
<dbReference type="GO" id="GO:0004252">
    <property type="term" value="F:serine-type endopeptidase activity"/>
    <property type="evidence" value="ECO:0007669"/>
    <property type="project" value="InterPro"/>
</dbReference>
<evidence type="ECO:0000313" key="6">
    <source>
        <dbReference type="Proteomes" id="UP000504615"/>
    </source>
</evidence>
<gene>
    <name evidence="7" type="primary">LOC105433955</name>
</gene>
<evidence type="ECO:0000256" key="2">
    <source>
        <dbReference type="ARBA" id="ARBA00022801"/>
    </source>
</evidence>
<feature type="non-terminal residue" evidence="7">
    <location>
        <position position="1"/>
    </location>
</feature>
<dbReference type="SMART" id="SM00020">
    <property type="entry name" value="Tryp_SPc"/>
    <property type="match status" value="1"/>
</dbReference>
<dbReference type="OrthoDB" id="6755574at2759"/>
<keyword evidence="6" id="KW-1185">Reference proteome</keyword>
<dbReference type="GO" id="GO:0006508">
    <property type="term" value="P:proteolysis"/>
    <property type="evidence" value="ECO:0007669"/>
    <property type="project" value="UniProtKB-KW"/>
</dbReference>
<dbReference type="KEGG" id="pbar:105433955"/>
<dbReference type="Proteomes" id="UP000504615">
    <property type="component" value="Unplaced"/>
</dbReference>
<keyword evidence="1" id="KW-0645">Protease</keyword>
<dbReference type="GeneID" id="105433955"/>
<dbReference type="PROSITE" id="PS50240">
    <property type="entry name" value="TRYPSIN_DOM"/>
    <property type="match status" value="1"/>
</dbReference>
<reference evidence="7" key="1">
    <citation type="submission" date="2025-08" db="UniProtKB">
        <authorList>
            <consortium name="RefSeq"/>
        </authorList>
    </citation>
    <scope>IDENTIFICATION</scope>
</reference>
<keyword evidence="3" id="KW-0720">Serine protease</keyword>